<dbReference type="Gene3D" id="3.40.50.2300">
    <property type="match status" value="1"/>
</dbReference>
<dbReference type="InterPro" id="IPR016032">
    <property type="entry name" value="Sig_transdc_resp-reg_C-effctor"/>
</dbReference>
<keyword evidence="3 6" id="KW-0597">Phosphoprotein</keyword>
<sequence length="221" mass="25922">MTDIKKYLNILIVEDDLEIQENLMNTLILLFKNVFTANDGIEALKIIDNEHIDMILTDYVMPNMDAFDFITTIRKSNLEIPILVLSSFMDIQKLQKCIPLGLLHFLEKPISFDRLLEEINKGINNLDIKYQLTQNCTYYKKRALLKVDEEYTKLTLFENRVLELLCLNKSEIIEINSIISYLGDENVDKNTIKNIVYRLRKKIPNINIISHRNIGYSIKYD</sequence>
<dbReference type="RefSeq" id="WP_104412865.1">
    <property type="nucleotide sequence ID" value="NZ_PTIW01000044.1"/>
</dbReference>
<feature type="domain" description="Response regulatory" evidence="7">
    <location>
        <begin position="9"/>
        <end position="123"/>
    </location>
</feature>
<dbReference type="InterPro" id="IPR011006">
    <property type="entry name" value="CheY-like_superfamily"/>
</dbReference>
<dbReference type="PANTHER" id="PTHR44591:SF3">
    <property type="entry name" value="RESPONSE REGULATORY DOMAIN-CONTAINING PROTEIN"/>
    <property type="match status" value="1"/>
</dbReference>
<dbReference type="GO" id="GO:0006935">
    <property type="term" value="P:chemotaxis"/>
    <property type="evidence" value="ECO:0007669"/>
    <property type="project" value="UniProtKB-KW"/>
</dbReference>
<dbReference type="SUPFAM" id="SSF52172">
    <property type="entry name" value="CheY-like"/>
    <property type="match status" value="1"/>
</dbReference>
<evidence type="ECO:0000256" key="6">
    <source>
        <dbReference type="PROSITE-ProRule" id="PRU00169"/>
    </source>
</evidence>
<dbReference type="GO" id="GO:0006355">
    <property type="term" value="P:regulation of DNA-templated transcription"/>
    <property type="evidence" value="ECO:0007669"/>
    <property type="project" value="InterPro"/>
</dbReference>
<evidence type="ECO:0000256" key="2">
    <source>
        <dbReference type="ARBA" id="ARBA00022500"/>
    </source>
</evidence>
<dbReference type="GO" id="GO:0097588">
    <property type="term" value="P:archaeal or bacterial-type flagellum-dependent cell motility"/>
    <property type="evidence" value="ECO:0007669"/>
    <property type="project" value="UniProtKB-KW"/>
</dbReference>
<evidence type="ECO:0000256" key="5">
    <source>
        <dbReference type="ARBA" id="ARBA00023125"/>
    </source>
</evidence>
<dbReference type="EMBL" id="PTIW01000044">
    <property type="protein sequence ID" value="PPK57798.1"/>
    <property type="molecule type" value="Genomic_DNA"/>
</dbReference>
<dbReference type="PROSITE" id="PS50110">
    <property type="entry name" value="RESPONSE_REGULATORY"/>
    <property type="match status" value="1"/>
</dbReference>
<dbReference type="Proteomes" id="UP000239861">
    <property type="component" value="Unassembled WGS sequence"/>
</dbReference>
<protein>
    <submittedName>
        <fullName evidence="8">Transcriptional regulator</fullName>
    </submittedName>
</protein>
<comment type="cofactor">
    <cofactor evidence="1">
        <name>Mg(2+)</name>
        <dbReference type="ChEBI" id="CHEBI:18420"/>
    </cofactor>
</comment>
<dbReference type="PANTHER" id="PTHR44591">
    <property type="entry name" value="STRESS RESPONSE REGULATOR PROTEIN 1"/>
    <property type="match status" value="1"/>
</dbReference>
<dbReference type="Gene3D" id="1.10.10.10">
    <property type="entry name" value="Winged helix-like DNA-binding domain superfamily/Winged helix DNA-binding domain"/>
    <property type="match status" value="1"/>
</dbReference>
<dbReference type="InterPro" id="IPR050595">
    <property type="entry name" value="Bact_response_regulator"/>
</dbReference>
<dbReference type="Pfam" id="PF00072">
    <property type="entry name" value="Response_reg"/>
    <property type="match status" value="1"/>
</dbReference>
<dbReference type="InterPro" id="IPR001867">
    <property type="entry name" value="OmpR/PhoB-type_DNA-bd"/>
</dbReference>
<evidence type="ECO:0000256" key="1">
    <source>
        <dbReference type="ARBA" id="ARBA00001946"/>
    </source>
</evidence>
<evidence type="ECO:0000313" key="8">
    <source>
        <dbReference type="EMBL" id="PPK57798.1"/>
    </source>
</evidence>
<accession>A0AB36ZUC6</accession>
<keyword evidence="4" id="KW-0283">Flagellar rotation</keyword>
<dbReference type="SUPFAM" id="SSF46894">
    <property type="entry name" value="C-terminal effector domain of the bipartite response regulators"/>
    <property type="match status" value="1"/>
</dbReference>
<evidence type="ECO:0000259" key="7">
    <source>
        <dbReference type="PROSITE" id="PS50110"/>
    </source>
</evidence>
<name>A0AB36ZUC6_9BACT</name>
<gene>
    <name evidence="8" type="ORF">B0F89_14412</name>
</gene>
<organism evidence="8 9">
    <name type="scientific">Malaciobacter marinus</name>
    <dbReference type="NCBI Taxonomy" id="505249"/>
    <lineage>
        <taxon>Bacteria</taxon>
        <taxon>Pseudomonadati</taxon>
        <taxon>Campylobacterota</taxon>
        <taxon>Epsilonproteobacteria</taxon>
        <taxon>Campylobacterales</taxon>
        <taxon>Arcobacteraceae</taxon>
        <taxon>Malaciobacter</taxon>
    </lineage>
</organism>
<evidence type="ECO:0000313" key="9">
    <source>
        <dbReference type="Proteomes" id="UP000239861"/>
    </source>
</evidence>
<dbReference type="InterPro" id="IPR001789">
    <property type="entry name" value="Sig_transdc_resp-reg_receiver"/>
</dbReference>
<proteinExistence type="predicted"/>
<evidence type="ECO:0000256" key="4">
    <source>
        <dbReference type="ARBA" id="ARBA00022779"/>
    </source>
</evidence>
<keyword evidence="5" id="KW-0238">DNA-binding</keyword>
<keyword evidence="2" id="KW-0145">Chemotaxis</keyword>
<evidence type="ECO:0000256" key="3">
    <source>
        <dbReference type="ARBA" id="ARBA00022553"/>
    </source>
</evidence>
<dbReference type="AlphaFoldDB" id="A0AB36ZUC6"/>
<dbReference type="GO" id="GO:0000160">
    <property type="term" value="P:phosphorelay signal transduction system"/>
    <property type="evidence" value="ECO:0007669"/>
    <property type="project" value="InterPro"/>
</dbReference>
<dbReference type="SMART" id="SM00862">
    <property type="entry name" value="Trans_reg_C"/>
    <property type="match status" value="1"/>
</dbReference>
<reference evidence="8 9" key="1">
    <citation type="submission" date="2018-02" db="EMBL/GenBank/DDBJ databases">
        <title>Subsurface microbial communities from deep shales in Ohio and West Virginia, USA.</title>
        <authorList>
            <person name="Wrighton K."/>
        </authorList>
    </citation>
    <scope>NUCLEOTIDE SEQUENCE [LARGE SCALE GENOMIC DNA]</scope>
    <source>
        <strain evidence="8 9">MARC-MIP3H16</strain>
    </source>
</reference>
<dbReference type="SMART" id="SM00448">
    <property type="entry name" value="REC"/>
    <property type="match status" value="1"/>
</dbReference>
<dbReference type="Pfam" id="PF00486">
    <property type="entry name" value="Trans_reg_C"/>
    <property type="match status" value="1"/>
</dbReference>
<comment type="caution">
    <text evidence="8">The sequence shown here is derived from an EMBL/GenBank/DDBJ whole genome shotgun (WGS) entry which is preliminary data.</text>
</comment>
<feature type="modified residue" description="4-aspartylphosphate" evidence="6">
    <location>
        <position position="58"/>
    </location>
</feature>
<dbReference type="InterPro" id="IPR036388">
    <property type="entry name" value="WH-like_DNA-bd_sf"/>
</dbReference>
<dbReference type="GO" id="GO:0003677">
    <property type="term" value="F:DNA binding"/>
    <property type="evidence" value="ECO:0007669"/>
    <property type="project" value="UniProtKB-KW"/>
</dbReference>